<evidence type="ECO:0000313" key="1">
    <source>
        <dbReference type="EMBL" id="KAF7413129.1"/>
    </source>
</evidence>
<keyword evidence="2" id="KW-1185">Reference proteome</keyword>
<dbReference type="EMBL" id="JACSDY010000012">
    <property type="protein sequence ID" value="KAF7413129.1"/>
    <property type="molecule type" value="Genomic_DNA"/>
</dbReference>
<organism evidence="1 2">
    <name type="scientific">Vespula pensylvanica</name>
    <name type="common">Western yellow jacket</name>
    <name type="synonym">Wasp</name>
    <dbReference type="NCBI Taxonomy" id="30213"/>
    <lineage>
        <taxon>Eukaryota</taxon>
        <taxon>Metazoa</taxon>
        <taxon>Ecdysozoa</taxon>
        <taxon>Arthropoda</taxon>
        <taxon>Hexapoda</taxon>
        <taxon>Insecta</taxon>
        <taxon>Pterygota</taxon>
        <taxon>Neoptera</taxon>
        <taxon>Endopterygota</taxon>
        <taxon>Hymenoptera</taxon>
        <taxon>Apocrita</taxon>
        <taxon>Aculeata</taxon>
        <taxon>Vespoidea</taxon>
        <taxon>Vespidae</taxon>
        <taxon>Vespinae</taxon>
        <taxon>Vespula</taxon>
    </lineage>
</organism>
<reference evidence="1" key="1">
    <citation type="journal article" date="2020" name="G3 (Bethesda)">
        <title>High-Quality Assemblies for Three Invasive Social Wasps from the &lt;i&gt;Vespula&lt;/i&gt; Genus.</title>
        <authorList>
            <person name="Harrop T.W.R."/>
            <person name="Guhlin J."/>
            <person name="McLaughlin G.M."/>
            <person name="Permina E."/>
            <person name="Stockwell P."/>
            <person name="Gilligan J."/>
            <person name="Le Lec M.F."/>
            <person name="Gruber M.A.M."/>
            <person name="Quinn O."/>
            <person name="Lovegrove M."/>
            <person name="Duncan E.J."/>
            <person name="Remnant E.J."/>
            <person name="Van Eeckhoven J."/>
            <person name="Graham B."/>
            <person name="Knapp R.A."/>
            <person name="Langford K.W."/>
            <person name="Kronenberg Z."/>
            <person name="Press M.O."/>
            <person name="Eacker S.M."/>
            <person name="Wilson-Rankin E.E."/>
            <person name="Purcell J."/>
            <person name="Lester P.J."/>
            <person name="Dearden P.K."/>
        </authorList>
    </citation>
    <scope>NUCLEOTIDE SEQUENCE</scope>
    <source>
        <strain evidence="1">Volc-1</strain>
    </source>
</reference>
<comment type="caution">
    <text evidence="1">The sequence shown here is derived from an EMBL/GenBank/DDBJ whole genome shotgun (WGS) entry which is preliminary data.</text>
</comment>
<proteinExistence type="predicted"/>
<dbReference type="AlphaFoldDB" id="A0A834KXV9"/>
<gene>
    <name evidence="1" type="ORF">H0235_012980</name>
</gene>
<evidence type="ECO:0000313" key="2">
    <source>
        <dbReference type="Proteomes" id="UP000600918"/>
    </source>
</evidence>
<dbReference type="Proteomes" id="UP000600918">
    <property type="component" value="Unassembled WGS sequence"/>
</dbReference>
<name>A0A834KXV9_VESPE</name>
<protein>
    <submittedName>
        <fullName evidence="1">Uncharacterized protein</fullName>
    </submittedName>
</protein>
<accession>A0A834KXV9</accession>
<sequence>MSTDSRFGIRLTRIFLPPPPHPHPHPHPPLAPPLWLSKPSLTHCVNVTITDSFSRFRVAWNIISINLLPRKVDGELASGGSSGYSGSADGKGFRMLTLRSLKIHLRGLTSGGTPQQVQFSVISLVVGVTRQPRVPHPFLARTFAQTLSPIPRQFQQQVFQLPTADKPSSV</sequence>